<dbReference type="RefSeq" id="WP_215618986.1">
    <property type="nucleotide sequence ID" value="NZ_JADOER010000011.1"/>
</dbReference>
<dbReference type="EMBL" id="JADOER010000011">
    <property type="protein sequence ID" value="MBT9313100.1"/>
    <property type="molecule type" value="Genomic_DNA"/>
</dbReference>
<keyword evidence="2" id="KW-1185">Reference proteome</keyword>
<evidence type="ECO:0000313" key="1">
    <source>
        <dbReference type="EMBL" id="MBT9313100.1"/>
    </source>
</evidence>
<reference evidence="1 2" key="1">
    <citation type="journal article" date="2021" name="Mar. Drugs">
        <title>Genome Reduction and Secondary Metabolism of the Marine Sponge-Associated Cyanobacterium Leptothoe.</title>
        <authorList>
            <person name="Konstantinou D."/>
            <person name="Popin R.V."/>
            <person name="Fewer D.P."/>
            <person name="Sivonen K."/>
            <person name="Gkelis S."/>
        </authorList>
    </citation>
    <scope>NUCLEOTIDE SEQUENCE [LARGE SCALE GENOMIC DNA]</scope>
    <source>
        <strain evidence="1 2">TAU-MAC 1615</strain>
    </source>
</reference>
<protein>
    <recommendedName>
        <fullName evidence="3">Phosphatidylethanolamine-binding protein</fullName>
    </recommendedName>
</protein>
<sequence>MRRVIPILFLATSAALPLTSDARADGLSSSPLEGFQRLDDATLPTKTISGSCPETVTFWRERFEFEHGAYTGVMLNVATIGQGVTTVSDHQERSITYKTPLKPQFYSCIGTLSSGPHPPLEHRHLYHLWFEQGHVVFRLDLGPKPADALQLSSLSHHEIIGQYPYAQWLAAH</sequence>
<dbReference type="Proteomes" id="UP001196661">
    <property type="component" value="Unassembled WGS sequence"/>
</dbReference>
<name>A0ABS5Y5L4_9CYAN</name>
<evidence type="ECO:0008006" key="3">
    <source>
        <dbReference type="Google" id="ProtNLM"/>
    </source>
</evidence>
<gene>
    <name evidence="1" type="ORF">IXB28_12845</name>
</gene>
<organism evidence="1 2">
    <name type="scientific">Leptothoe kymatousa TAU-MAC 1615</name>
    <dbReference type="NCBI Taxonomy" id="2364775"/>
    <lineage>
        <taxon>Bacteria</taxon>
        <taxon>Bacillati</taxon>
        <taxon>Cyanobacteriota</taxon>
        <taxon>Cyanophyceae</taxon>
        <taxon>Nodosilineales</taxon>
        <taxon>Cymatolegaceae</taxon>
        <taxon>Leptothoe</taxon>
        <taxon>Leptothoe kymatousa</taxon>
    </lineage>
</organism>
<proteinExistence type="predicted"/>
<evidence type="ECO:0000313" key="2">
    <source>
        <dbReference type="Proteomes" id="UP001196661"/>
    </source>
</evidence>
<accession>A0ABS5Y5L4</accession>
<comment type="caution">
    <text evidence="1">The sequence shown here is derived from an EMBL/GenBank/DDBJ whole genome shotgun (WGS) entry which is preliminary data.</text>
</comment>